<name>A0A8H4P5A1_9HYPO</name>
<keyword evidence="1" id="KW-0732">Signal</keyword>
<dbReference type="Proteomes" id="UP000605986">
    <property type="component" value="Unassembled WGS sequence"/>
</dbReference>
<keyword evidence="2" id="KW-0430">Lectin</keyword>
<dbReference type="SMART" id="SM00915">
    <property type="entry name" value="Jacalin"/>
    <property type="match status" value="1"/>
</dbReference>
<dbReference type="EMBL" id="JAADJG010000048">
    <property type="protein sequence ID" value="KAF4456661.1"/>
    <property type="molecule type" value="Genomic_DNA"/>
</dbReference>
<dbReference type="Gene3D" id="2.100.10.30">
    <property type="entry name" value="Jacalin-like lectin domain"/>
    <property type="match status" value="1"/>
</dbReference>
<proteinExistence type="predicted"/>
<evidence type="ECO:0000256" key="2">
    <source>
        <dbReference type="ARBA" id="ARBA00022734"/>
    </source>
</evidence>
<evidence type="ECO:0000259" key="3">
    <source>
        <dbReference type="PROSITE" id="PS51752"/>
    </source>
</evidence>
<gene>
    <name evidence="4" type="ORF">F53441_1217</name>
</gene>
<protein>
    <submittedName>
        <fullName evidence="4">Delta endotoxin</fullName>
    </submittedName>
</protein>
<dbReference type="PANTHER" id="PTHR33589:SF1">
    <property type="entry name" value="ZYMOGEN GRANULE PROTEIN 16 HOMOLOG B"/>
    <property type="match status" value="1"/>
</dbReference>
<dbReference type="SUPFAM" id="SSF51101">
    <property type="entry name" value="Mannose-binding lectins"/>
    <property type="match status" value="1"/>
</dbReference>
<dbReference type="Pfam" id="PF01419">
    <property type="entry name" value="Jacalin"/>
    <property type="match status" value="1"/>
</dbReference>
<comment type="caution">
    <text evidence="4">The sequence shown here is derived from an EMBL/GenBank/DDBJ whole genome shotgun (WGS) entry which is preliminary data.</text>
</comment>
<dbReference type="AlphaFoldDB" id="A0A8H4P5A1"/>
<dbReference type="GO" id="GO:0030246">
    <property type="term" value="F:carbohydrate binding"/>
    <property type="evidence" value="ECO:0007669"/>
    <property type="project" value="UniProtKB-KW"/>
</dbReference>
<dbReference type="PROSITE" id="PS51752">
    <property type="entry name" value="JACALIN_LECTIN"/>
    <property type="match status" value="1"/>
</dbReference>
<evidence type="ECO:0000313" key="5">
    <source>
        <dbReference type="Proteomes" id="UP000605986"/>
    </source>
</evidence>
<sequence length="161" mass="17444">MSAESLDIVGREIFSGPYGRYSANVPWSETAPPAIKPHTDNIIEIVVRAWNDIDALQVKYGPNWGALYGNSRGGAQNVMTLKVDEHIINVDVSYGHKIGRLGFDTNKGKYGPFGMAKNAKFSEHVNHTGYALSSMGVTHYGGAPPSGIEGIFFGFRSLLLA</sequence>
<accession>A0A8H4P5A1</accession>
<organism evidence="4 5">
    <name type="scientific">Fusarium austroafricanum</name>
    <dbReference type="NCBI Taxonomy" id="2364996"/>
    <lineage>
        <taxon>Eukaryota</taxon>
        <taxon>Fungi</taxon>
        <taxon>Dikarya</taxon>
        <taxon>Ascomycota</taxon>
        <taxon>Pezizomycotina</taxon>
        <taxon>Sordariomycetes</taxon>
        <taxon>Hypocreomycetidae</taxon>
        <taxon>Hypocreales</taxon>
        <taxon>Nectriaceae</taxon>
        <taxon>Fusarium</taxon>
        <taxon>Fusarium concolor species complex</taxon>
    </lineage>
</organism>
<dbReference type="PANTHER" id="PTHR33589">
    <property type="entry name" value="OS11G0524900 PROTEIN"/>
    <property type="match status" value="1"/>
</dbReference>
<reference evidence="4" key="1">
    <citation type="submission" date="2020-01" db="EMBL/GenBank/DDBJ databases">
        <title>Identification and distribution of gene clusters putatively required for synthesis of sphingolipid metabolism inhibitors in phylogenetically diverse species of the filamentous fungus Fusarium.</title>
        <authorList>
            <person name="Kim H.-S."/>
            <person name="Busman M."/>
            <person name="Brown D.W."/>
            <person name="Divon H."/>
            <person name="Uhlig S."/>
            <person name="Proctor R.H."/>
        </authorList>
    </citation>
    <scope>NUCLEOTIDE SEQUENCE</scope>
    <source>
        <strain evidence="4">NRRL 53441</strain>
    </source>
</reference>
<dbReference type="InterPro" id="IPR052321">
    <property type="entry name" value="PolyBind_ProtTraffic"/>
</dbReference>
<evidence type="ECO:0000313" key="4">
    <source>
        <dbReference type="EMBL" id="KAF4456661.1"/>
    </source>
</evidence>
<dbReference type="InterPro" id="IPR001229">
    <property type="entry name" value="Jacalin-like_lectin_dom"/>
</dbReference>
<keyword evidence="5" id="KW-1185">Reference proteome</keyword>
<evidence type="ECO:0000256" key="1">
    <source>
        <dbReference type="ARBA" id="ARBA00022729"/>
    </source>
</evidence>
<dbReference type="OrthoDB" id="4866405at2759"/>
<dbReference type="InterPro" id="IPR036404">
    <property type="entry name" value="Jacalin-like_lectin_dom_sf"/>
</dbReference>
<feature type="domain" description="Jacalin-type lectin" evidence="3">
    <location>
        <begin position="12"/>
        <end position="157"/>
    </location>
</feature>